<proteinExistence type="predicted"/>
<dbReference type="AlphaFoldDB" id="A0A147DCJ3"/>
<dbReference type="OrthoDB" id="5018472at2"/>
<evidence type="ECO:0008006" key="3">
    <source>
        <dbReference type="Google" id="ProtNLM"/>
    </source>
</evidence>
<evidence type="ECO:0000313" key="2">
    <source>
        <dbReference type="Proteomes" id="UP000078252"/>
    </source>
</evidence>
<comment type="caution">
    <text evidence="1">The sequence shown here is derived from an EMBL/GenBank/DDBJ whole genome shotgun (WGS) entry which is preliminary data.</text>
</comment>
<dbReference type="EMBL" id="LDQC01000001">
    <property type="protein sequence ID" value="KTR11841.1"/>
    <property type="molecule type" value="Genomic_DNA"/>
</dbReference>
<name>A0A147DCJ3_9MICO</name>
<dbReference type="RefSeq" id="WP_058724118.1">
    <property type="nucleotide sequence ID" value="NZ_LDQC01000001.1"/>
</dbReference>
<dbReference type="STRING" id="33881.NS184_00105"/>
<reference evidence="1 2" key="1">
    <citation type="journal article" date="2016" name="Front. Microbiol.">
        <title>Genomic Resource of Rice Seed Associated Bacteria.</title>
        <authorList>
            <person name="Midha S."/>
            <person name="Bansal K."/>
            <person name="Sharma S."/>
            <person name="Kumar N."/>
            <person name="Patil P.P."/>
            <person name="Chaudhry V."/>
            <person name="Patil P.B."/>
        </authorList>
    </citation>
    <scope>NUCLEOTIDE SEQUENCE [LARGE SCALE GENOMIC DNA]</scope>
    <source>
        <strain evidence="1 2">NS184</strain>
    </source>
</reference>
<sequence length="152" mass="16756">MSAGTDRAAALRRQADARRQVQRLGLPRRLTLPELVARAEATLGKPIEVRTSDLPGDLSARLIQRRDVALLETRSGLSERSRTASVLHELAHVFLADHGCDHEAYTGLLTGRTAFTRSLDTPHEQTVELVADELARHIGLLDPERPAPGIFR</sequence>
<protein>
    <recommendedName>
        <fullName evidence="3">IrrE N-terminal-like domain-containing protein</fullName>
    </recommendedName>
</protein>
<accession>A0A147DCJ3</accession>
<dbReference type="PATRIC" id="fig|33881.3.peg.23"/>
<dbReference type="Proteomes" id="UP000078252">
    <property type="component" value="Unassembled WGS sequence"/>
</dbReference>
<organism evidence="1 2">
    <name type="scientific">Curtobacterium luteum</name>
    <dbReference type="NCBI Taxonomy" id="33881"/>
    <lineage>
        <taxon>Bacteria</taxon>
        <taxon>Bacillati</taxon>
        <taxon>Actinomycetota</taxon>
        <taxon>Actinomycetes</taxon>
        <taxon>Micrococcales</taxon>
        <taxon>Microbacteriaceae</taxon>
        <taxon>Curtobacterium</taxon>
    </lineage>
</organism>
<gene>
    <name evidence="1" type="ORF">NS184_00105</name>
</gene>
<evidence type="ECO:0000313" key="1">
    <source>
        <dbReference type="EMBL" id="KTR11841.1"/>
    </source>
</evidence>